<keyword evidence="1" id="KW-1133">Transmembrane helix</keyword>
<dbReference type="EMBL" id="JBHSLF010000040">
    <property type="protein sequence ID" value="MFC5345160.1"/>
    <property type="molecule type" value="Genomic_DNA"/>
</dbReference>
<gene>
    <name evidence="2" type="ORF">ACFPIE_14670</name>
</gene>
<proteinExistence type="predicted"/>
<protein>
    <submittedName>
        <fullName evidence="2">Uncharacterized protein</fullName>
    </submittedName>
</protein>
<comment type="caution">
    <text evidence="2">The sequence shown here is derived from an EMBL/GenBank/DDBJ whole genome shotgun (WGS) entry which is preliminary data.</text>
</comment>
<evidence type="ECO:0000256" key="1">
    <source>
        <dbReference type="SAM" id="Phobius"/>
    </source>
</evidence>
<dbReference type="RefSeq" id="WP_374036826.1">
    <property type="nucleotide sequence ID" value="NZ_CP169082.1"/>
</dbReference>
<keyword evidence="3" id="KW-1185">Reference proteome</keyword>
<reference evidence="3" key="1">
    <citation type="journal article" date="2019" name="Int. J. Syst. Evol. Microbiol.">
        <title>The Global Catalogue of Microorganisms (GCM) 10K type strain sequencing project: providing services to taxonomists for standard genome sequencing and annotation.</title>
        <authorList>
            <consortium name="The Broad Institute Genomics Platform"/>
            <consortium name="The Broad Institute Genome Sequencing Center for Infectious Disease"/>
            <person name="Wu L."/>
            <person name="Ma J."/>
        </authorList>
    </citation>
    <scope>NUCLEOTIDE SEQUENCE [LARGE SCALE GENOMIC DNA]</scope>
    <source>
        <strain evidence="3">JCM 12125</strain>
    </source>
</reference>
<organism evidence="2 3">
    <name type="scientific">Brevundimonas staleyi</name>
    <dbReference type="NCBI Taxonomy" id="74326"/>
    <lineage>
        <taxon>Bacteria</taxon>
        <taxon>Pseudomonadati</taxon>
        <taxon>Pseudomonadota</taxon>
        <taxon>Alphaproteobacteria</taxon>
        <taxon>Caulobacterales</taxon>
        <taxon>Caulobacteraceae</taxon>
        <taxon>Brevundimonas</taxon>
    </lineage>
</organism>
<name>A0ABW0FTV3_9CAUL</name>
<feature type="transmembrane region" description="Helical" evidence="1">
    <location>
        <begin position="20"/>
        <end position="40"/>
    </location>
</feature>
<dbReference type="Proteomes" id="UP001596152">
    <property type="component" value="Unassembled WGS sequence"/>
</dbReference>
<accession>A0ABW0FTV3</accession>
<evidence type="ECO:0000313" key="3">
    <source>
        <dbReference type="Proteomes" id="UP001596152"/>
    </source>
</evidence>
<evidence type="ECO:0000313" key="2">
    <source>
        <dbReference type="EMBL" id="MFC5345160.1"/>
    </source>
</evidence>
<keyword evidence="1" id="KW-0812">Transmembrane</keyword>
<keyword evidence="1" id="KW-0472">Membrane</keyword>
<sequence>MKNYLTTARLDRVETIYLTILRVAGLAIATVCLLAAMFFLGDALWRLAVSTKVDVEPTEVASADIARAMQAAPRANAEGEREIPEEVRKTHKAFVDTFWPRYYAIYKSAFDSYKKAEDELISPTDLMNNLGYGLESYAASVSGDDLSDEAMAVQQLVQNADYQTMALARVGEAMRARTTVALLTQYKAATKSEQRCVTVPQTRVIPQVCGYYYVYDCSITRTVNVERCEAVYPDGIVSPAQAFERADFTFVDLYFSDRARKTADANYEISKREETRAKIGPNLQLALMIVGAFLAVMFFFLIIAIERHLRKVAYEAGAKAEALPDHDPAT</sequence>
<feature type="transmembrane region" description="Helical" evidence="1">
    <location>
        <begin position="285"/>
        <end position="305"/>
    </location>
</feature>